<sequence length="382" mass="41766">MRSSYVLKRQMEEQGLIEGDENLQNLRGVLSTTPVLEETDDESKEALDPAYRIDTTSSVSSHQSYRSATTSFDSSGPVPVPEPTSRYGRRNLRKIDEEKRMSVASASSSNATLNQAPSRSSNSTPLNGSTSSRRYSDPVPRRHSVSPQPYNKSIQPPSSARSSIASSDILISDSNRAHSARSPPSQPTHQSQSESRRASLGGVRRLGQRSPIMSPSSPNSVASPVNNDLVTSLKKYGSSSSLNHRQPEDRSNRRSVASRRVRNSHPSEIDSIQARSIETSSMMNTSAASSQAMPHHYTSSTLQNPSLSADMSSVNSKDSRLSQFFSKKFRRSSIVSKFSNSSETTTATNGSTKRKGNKYKVNSVPYNIFARGVPKNKLWSGS</sequence>
<feature type="compositionally biased region" description="Polar residues" evidence="1">
    <location>
        <begin position="104"/>
        <end position="133"/>
    </location>
</feature>
<evidence type="ECO:0000313" key="3">
    <source>
        <dbReference type="Proteomes" id="UP000449547"/>
    </source>
</evidence>
<feature type="region of interest" description="Disordered" evidence="1">
    <location>
        <begin position="29"/>
        <end position="313"/>
    </location>
</feature>
<feature type="compositionally biased region" description="Polar residues" evidence="1">
    <location>
        <begin position="340"/>
        <end position="351"/>
    </location>
</feature>
<gene>
    <name evidence="2" type="ORF">DIURU_002973</name>
</gene>
<reference evidence="2 3" key="1">
    <citation type="submission" date="2019-07" db="EMBL/GenBank/DDBJ databases">
        <title>Genome assembly of two rare yeast pathogens: Diutina rugosa and Trichomonascus ciferrii.</title>
        <authorList>
            <person name="Mixao V."/>
            <person name="Saus E."/>
            <person name="Hansen A."/>
            <person name="Lass-Flor C."/>
            <person name="Gabaldon T."/>
        </authorList>
    </citation>
    <scope>NUCLEOTIDE SEQUENCE [LARGE SCALE GENOMIC DNA]</scope>
    <source>
        <strain evidence="2 3">CBS 613</strain>
    </source>
</reference>
<comment type="caution">
    <text evidence="2">The sequence shown here is derived from an EMBL/GenBank/DDBJ whole genome shotgun (WGS) entry which is preliminary data.</text>
</comment>
<keyword evidence="3" id="KW-1185">Reference proteome</keyword>
<feature type="compositionally biased region" description="Low complexity" evidence="1">
    <location>
        <begin position="280"/>
        <end position="293"/>
    </location>
</feature>
<dbReference type="Proteomes" id="UP000449547">
    <property type="component" value="Unassembled WGS sequence"/>
</dbReference>
<name>A0A642UUN0_DIURU</name>
<dbReference type="AlphaFoldDB" id="A0A642UUN0"/>
<dbReference type="VEuPathDB" id="FungiDB:DIURU_002973"/>
<evidence type="ECO:0000256" key="1">
    <source>
        <dbReference type="SAM" id="MobiDB-lite"/>
    </source>
</evidence>
<feature type="region of interest" description="Disordered" evidence="1">
    <location>
        <begin position="338"/>
        <end position="358"/>
    </location>
</feature>
<organism evidence="2 3">
    <name type="scientific">Diutina rugosa</name>
    <name type="common">Yeast</name>
    <name type="synonym">Candida rugosa</name>
    <dbReference type="NCBI Taxonomy" id="5481"/>
    <lineage>
        <taxon>Eukaryota</taxon>
        <taxon>Fungi</taxon>
        <taxon>Dikarya</taxon>
        <taxon>Ascomycota</taxon>
        <taxon>Saccharomycotina</taxon>
        <taxon>Pichiomycetes</taxon>
        <taxon>Debaryomycetaceae</taxon>
        <taxon>Diutina</taxon>
    </lineage>
</organism>
<dbReference type="GeneID" id="54781624"/>
<dbReference type="EMBL" id="SWFT01000092">
    <property type="protein sequence ID" value="KAA8902179.1"/>
    <property type="molecule type" value="Genomic_DNA"/>
</dbReference>
<proteinExistence type="predicted"/>
<feature type="compositionally biased region" description="Low complexity" evidence="1">
    <location>
        <begin position="214"/>
        <end position="227"/>
    </location>
</feature>
<feature type="compositionally biased region" description="Polar residues" evidence="1">
    <location>
        <begin position="54"/>
        <end position="74"/>
    </location>
</feature>
<accession>A0A642UUN0</accession>
<feature type="compositionally biased region" description="Low complexity" evidence="1">
    <location>
        <begin position="153"/>
        <end position="174"/>
    </location>
</feature>
<protein>
    <submittedName>
        <fullName evidence="2">Uncharacterized protein</fullName>
    </submittedName>
</protein>
<feature type="compositionally biased region" description="Polar residues" evidence="1">
    <location>
        <begin position="297"/>
        <end position="313"/>
    </location>
</feature>
<evidence type="ECO:0000313" key="2">
    <source>
        <dbReference type="EMBL" id="KAA8902179.1"/>
    </source>
</evidence>
<dbReference type="RefSeq" id="XP_034012261.1">
    <property type="nucleotide sequence ID" value="XM_034155683.1"/>
</dbReference>